<evidence type="ECO:0000256" key="11">
    <source>
        <dbReference type="ARBA" id="ARBA00023237"/>
    </source>
</evidence>
<dbReference type="GO" id="GO:0006097">
    <property type="term" value="P:glyoxylate cycle"/>
    <property type="evidence" value="ECO:0007669"/>
    <property type="project" value="UniProtKB-KW"/>
</dbReference>
<feature type="domain" description="TonB-dependent receptor plug" evidence="14">
    <location>
        <begin position="146"/>
        <end position="221"/>
    </location>
</feature>
<keyword evidence="11" id="KW-0998">Cell outer membrane</keyword>
<reference evidence="17" key="1">
    <citation type="submission" date="2016-10" db="EMBL/GenBank/DDBJ databases">
        <authorList>
            <person name="Varghese N."/>
            <person name="Submissions S."/>
        </authorList>
    </citation>
    <scope>NUCLEOTIDE SEQUENCE [LARGE SCALE GENOMIC DNA]</scope>
    <source>
        <strain evidence="17">DSM 15719</strain>
    </source>
</reference>
<evidence type="ECO:0000256" key="2">
    <source>
        <dbReference type="ARBA" id="ARBA00004442"/>
    </source>
</evidence>
<evidence type="ECO:0000256" key="12">
    <source>
        <dbReference type="ARBA" id="ARBA00023554"/>
    </source>
</evidence>
<evidence type="ECO:0000256" key="9">
    <source>
        <dbReference type="ARBA" id="ARBA00023002"/>
    </source>
</evidence>
<comment type="subcellular location">
    <subcellularLocation>
        <location evidence="2">Cell outer membrane</location>
    </subcellularLocation>
</comment>
<dbReference type="Gene3D" id="2.40.170.20">
    <property type="entry name" value="TonB-dependent receptor, beta-barrel domain"/>
    <property type="match status" value="1"/>
</dbReference>
<evidence type="ECO:0000313" key="16">
    <source>
        <dbReference type="EMBL" id="SER34543.1"/>
    </source>
</evidence>
<dbReference type="AlphaFoldDB" id="A0A1H9NGM2"/>
<dbReference type="GO" id="GO:0004450">
    <property type="term" value="F:isocitrate dehydrogenase (NADP+) activity"/>
    <property type="evidence" value="ECO:0007669"/>
    <property type="project" value="UniProtKB-EC"/>
</dbReference>
<dbReference type="SUPFAM" id="SSF56935">
    <property type="entry name" value="Porins"/>
    <property type="match status" value="1"/>
</dbReference>
<evidence type="ECO:0000256" key="13">
    <source>
        <dbReference type="ARBA" id="ARBA00046318"/>
    </source>
</evidence>
<dbReference type="EMBL" id="FOFZ01000010">
    <property type="protein sequence ID" value="SER34543.1"/>
    <property type="molecule type" value="Genomic_DNA"/>
</dbReference>
<dbReference type="SUPFAM" id="SSF49464">
    <property type="entry name" value="Carboxypeptidase regulatory domain-like"/>
    <property type="match status" value="1"/>
</dbReference>
<dbReference type="EC" id="1.1.1.42" evidence="3"/>
<evidence type="ECO:0000259" key="15">
    <source>
        <dbReference type="Pfam" id="PF14905"/>
    </source>
</evidence>
<keyword evidence="16" id="KW-0675">Receptor</keyword>
<evidence type="ECO:0000256" key="8">
    <source>
        <dbReference type="ARBA" id="ARBA00022857"/>
    </source>
</evidence>
<keyword evidence="7" id="KW-0460">Magnesium</keyword>
<comment type="cofactor">
    <cofactor evidence="1">
        <name>Mg(2+)</name>
        <dbReference type="ChEBI" id="CHEBI:18420"/>
    </cofactor>
</comment>
<dbReference type="InterPro" id="IPR004436">
    <property type="entry name" value="Isocitrate_DH_NADP_mono"/>
</dbReference>
<dbReference type="PANTHER" id="PTHR36999:SF1">
    <property type="entry name" value="ISOCITRATE DEHYDROGENASE (NADP(+))"/>
    <property type="match status" value="1"/>
</dbReference>
<keyword evidence="6" id="KW-0479">Metal-binding</keyword>
<comment type="catalytic activity">
    <reaction evidence="12">
        <text>D-threo-isocitrate + NADP(+) = 2-oxoglutarate + CO2 + NADPH</text>
        <dbReference type="Rhea" id="RHEA:19629"/>
        <dbReference type="ChEBI" id="CHEBI:15562"/>
        <dbReference type="ChEBI" id="CHEBI:16526"/>
        <dbReference type="ChEBI" id="CHEBI:16810"/>
        <dbReference type="ChEBI" id="CHEBI:57783"/>
        <dbReference type="ChEBI" id="CHEBI:58349"/>
        <dbReference type="EC" id="1.1.1.42"/>
    </reaction>
</comment>
<sequence length="793" mass="89743">MFFKKIIILIVGFLFTLSSYSQDKFTLSGVITDIKNNETLIGVNVYIPEIKSSTTTNEYGFYSITLPEATYTVLISYIGFQIESQKIELSENKKMNFSLSESGEILKEVIITDNSPRSAIRSPEMSLNKLSISAIKKMPVVLGEVDVLKSLLLLPGVTNAGEGASGFNVRGGGADQNLILLDEATIFNSSHVFGFFSVFNPDAIKDLKLYKGGIPANFGGRVSSVLDIYQKDGSSKGFHMNGGIGLISSRLLLEGPLVKDKGSFLIGGRSSYAHLFLKLSEDQKDNSAYFYDLNTKISYKLNPNNNLFLSGYFGRDVFSLNKSFTNIYGNSILNLRWNHLFSDKLFSNLSLIYSDYYYGLDLDFVGFKWDSGIKNYNIKYDFKNYISDKFKLNYGVNAIYYDFNPGTIRPSNSDSGINFDQLDKKYAFEPSVYISAVQEISTRFSLSYGLRYSQFYRLGSSTVNIYENNSPLNFNTDLQIYEKATPIGTKFYDKNEVIQSYNNLEPRFSASYQLNDAQSIKVSYNRMTQYLQLISNTSSPTPLDVWMPSDNFIKPQIADQVAIGYFRNFKEDSYSLEVETYYKEVKNRLDYIDGANLIANKAIEQIVLNGQLRSYGLELMLRKNEGKLNGWISYTLSKSEQQTPGRTAEESGINGGKWYNSTYDKLHNIAVTGSYNLNEKWSFGANFALQTGQPVSYPNGQYEYLGITVPSYGLRNENRLPTYHHLDISATLTPRKNEGRNWKGEWVFSIYNLYNRKNAASINFRRNDDTGNNEAIKTSIFGIVPAVSYNFKF</sequence>
<dbReference type="InterPro" id="IPR012910">
    <property type="entry name" value="Plug_dom"/>
</dbReference>
<evidence type="ECO:0000259" key="14">
    <source>
        <dbReference type="Pfam" id="PF07715"/>
    </source>
</evidence>
<evidence type="ECO:0000313" key="17">
    <source>
        <dbReference type="Proteomes" id="UP000183658"/>
    </source>
</evidence>
<feature type="domain" description="Outer membrane protein beta-barrel" evidence="15">
    <location>
        <begin position="370"/>
        <end position="693"/>
    </location>
</feature>
<dbReference type="Pfam" id="PF14905">
    <property type="entry name" value="OMP_b-brl_3"/>
    <property type="match status" value="1"/>
</dbReference>
<dbReference type="Gene3D" id="2.170.130.10">
    <property type="entry name" value="TonB-dependent receptor, plug domain"/>
    <property type="match status" value="1"/>
</dbReference>
<dbReference type="InterPro" id="IPR037066">
    <property type="entry name" value="Plug_dom_sf"/>
</dbReference>
<keyword evidence="8" id="KW-0521">NADP</keyword>
<comment type="similarity">
    <text evidence="13">Belongs to the monomeric-type IDH family.</text>
</comment>
<dbReference type="GO" id="GO:0046872">
    <property type="term" value="F:metal ion binding"/>
    <property type="evidence" value="ECO:0007669"/>
    <property type="project" value="UniProtKB-KW"/>
</dbReference>
<keyword evidence="9" id="KW-0560">Oxidoreductase</keyword>
<protein>
    <recommendedName>
        <fullName evidence="3">isocitrate dehydrogenase (NADP(+))</fullName>
        <ecNumber evidence="3">1.1.1.42</ecNumber>
    </recommendedName>
</protein>
<evidence type="ECO:0000256" key="6">
    <source>
        <dbReference type="ARBA" id="ARBA00022723"/>
    </source>
</evidence>
<keyword evidence="4" id="KW-0329">Glyoxylate bypass</keyword>
<evidence type="ECO:0000256" key="1">
    <source>
        <dbReference type="ARBA" id="ARBA00001946"/>
    </source>
</evidence>
<keyword evidence="17" id="KW-1185">Reference proteome</keyword>
<dbReference type="Gene3D" id="2.60.40.1120">
    <property type="entry name" value="Carboxypeptidase-like, regulatory domain"/>
    <property type="match status" value="1"/>
</dbReference>
<dbReference type="RefSeq" id="WP_074723949.1">
    <property type="nucleotide sequence ID" value="NZ_CBCRVS010000011.1"/>
</dbReference>
<dbReference type="InterPro" id="IPR036942">
    <property type="entry name" value="Beta-barrel_TonB_sf"/>
</dbReference>
<dbReference type="InterPro" id="IPR008969">
    <property type="entry name" value="CarboxyPept-like_regulatory"/>
</dbReference>
<evidence type="ECO:0000256" key="3">
    <source>
        <dbReference type="ARBA" id="ARBA00013013"/>
    </source>
</evidence>
<dbReference type="InterPro" id="IPR041700">
    <property type="entry name" value="OMP_b-brl_3"/>
</dbReference>
<name>A0A1H9NGM2_FLAFI</name>
<dbReference type="GO" id="GO:0006099">
    <property type="term" value="P:tricarboxylic acid cycle"/>
    <property type="evidence" value="ECO:0007669"/>
    <property type="project" value="UniProtKB-KW"/>
</dbReference>
<keyword evidence="5" id="KW-0816">Tricarboxylic acid cycle</keyword>
<dbReference type="Proteomes" id="UP000183658">
    <property type="component" value="Unassembled WGS sequence"/>
</dbReference>
<dbReference type="Pfam" id="PF13715">
    <property type="entry name" value="CarbopepD_reg_2"/>
    <property type="match status" value="1"/>
</dbReference>
<dbReference type="PANTHER" id="PTHR36999">
    <property type="entry name" value="ISOCITRATE DEHYDROGENASE [NADP]"/>
    <property type="match status" value="1"/>
</dbReference>
<dbReference type="GO" id="GO:0009279">
    <property type="term" value="C:cell outer membrane"/>
    <property type="evidence" value="ECO:0007669"/>
    <property type="project" value="UniProtKB-SubCell"/>
</dbReference>
<organism evidence="16 17">
    <name type="scientific">Flavobacterium frigoris</name>
    <dbReference type="NCBI Taxonomy" id="229204"/>
    <lineage>
        <taxon>Bacteria</taxon>
        <taxon>Pseudomonadati</taxon>
        <taxon>Bacteroidota</taxon>
        <taxon>Flavobacteriia</taxon>
        <taxon>Flavobacteriales</taxon>
        <taxon>Flavobacteriaceae</taxon>
        <taxon>Flavobacterium</taxon>
    </lineage>
</organism>
<evidence type="ECO:0000256" key="10">
    <source>
        <dbReference type="ARBA" id="ARBA00023136"/>
    </source>
</evidence>
<gene>
    <name evidence="16" type="ORF">SAMN05444355_110103</name>
</gene>
<accession>A0A1H9NGM2</accession>
<evidence type="ECO:0000256" key="5">
    <source>
        <dbReference type="ARBA" id="ARBA00022532"/>
    </source>
</evidence>
<dbReference type="OrthoDB" id="9803050at2"/>
<proteinExistence type="inferred from homology"/>
<evidence type="ECO:0000256" key="7">
    <source>
        <dbReference type="ARBA" id="ARBA00022842"/>
    </source>
</evidence>
<dbReference type="Pfam" id="PF07715">
    <property type="entry name" value="Plug"/>
    <property type="match status" value="1"/>
</dbReference>
<evidence type="ECO:0000256" key="4">
    <source>
        <dbReference type="ARBA" id="ARBA00022435"/>
    </source>
</evidence>
<keyword evidence="10" id="KW-0472">Membrane</keyword>